<dbReference type="InterPro" id="IPR036282">
    <property type="entry name" value="Glutathione-S-Trfase_C_sf"/>
</dbReference>
<dbReference type="EMBL" id="HBIQ01011463">
    <property type="protein sequence ID" value="CAE0525659.1"/>
    <property type="molecule type" value="Transcribed_RNA"/>
</dbReference>
<proteinExistence type="predicted"/>
<dbReference type="SFLD" id="SFLDG01205">
    <property type="entry name" value="AMPS.1"/>
    <property type="match status" value="1"/>
</dbReference>
<gene>
    <name evidence="3" type="ORF">SACU0126_LOCUS3709</name>
</gene>
<feature type="domain" description="GST N-terminal" evidence="1">
    <location>
        <begin position="1"/>
        <end position="81"/>
    </location>
</feature>
<dbReference type="CDD" id="cd03192">
    <property type="entry name" value="GST_C_Sigma_like"/>
    <property type="match status" value="1"/>
</dbReference>
<dbReference type="InterPro" id="IPR040079">
    <property type="entry name" value="Glutathione_S-Trfase"/>
</dbReference>
<reference evidence="3" key="1">
    <citation type="submission" date="2021-01" db="EMBL/GenBank/DDBJ databases">
        <authorList>
            <person name="Corre E."/>
            <person name="Pelletier E."/>
            <person name="Niang G."/>
            <person name="Scheremetjew M."/>
            <person name="Finn R."/>
            <person name="Kale V."/>
            <person name="Holt S."/>
            <person name="Cochrane G."/>
            <person name="Meng A."/>
            <person name="Brown T."/>
            <person name="Cohen L."/>
        </authorList>
    </citation>
    <scope>NUCLEOTIDE SEQUENCE</scope>
    <source>
        <strain evidence="3">SPMC142</strain>
    </source>
</reference>
<dbReference type="InterPro" id="IPR004045">
    <property type="entry name" value="Glutathione_S-Trfase_N"/>
</dbReference>
<dbReference type="SUPFAM" id="SSF52833">
    <property type="entry name" value="Thioredoxin-like"/>
    <property type="match status" value="1"/>
</dbReference>
<dbReference type="Gene3D" id="1.20.1050.10">
    <property type="match status" value="1"/>
</dbReference>
<dbReference type="InterPro" id="IPR036249">
    <property type="entry name" value="Thioredoxin-like_sf"/>
</dbReference>
<evidence type="ECO:0000313" key="3">
    <source>
        <dbReference type="EMBL" id="CAE0525659.1"/>
    </source>
</evidence>
<dbReference type="CDD" id="cd03039">
    <property type="entry name" value="GST_N_Sigma_like"/>
    <property type="match status" value="1"/>
</dbReference>
<accession>A0A7S3RIV8</accession>
<protein>
    <recommendedName>
        <fullName evidence="4">Glutathione S-transferase</fullName>
    </recommendedName>
</protein>
<dbReference type="SUPFAM" id="SSF47616">
    <property type="entry name" value="GST C-terminal domain-like"/>
    <property type="match status" value="1"/>
</dbReference>
<sequence length="202" mass="22844">MSYKVYYFDAYGRAEAIRMMFIHAKVEFEDIRLTREQFAELKAAGKFEFGQVPAIETPEGKVLVQSGAINRYVGTKLGYLPSDPLAAYEVDNLCDAINDMYMKLFQSYFGPSEEAKAAAYKAFVETSLPFFLGKFEARLAGQKYFGGENPNVFDFCFGGFLQQPNVPKFQDVVDKFPGIKAHQDNWALVFADHLASRPKCNM</sequence>
<organism evidence="3">
    <name type="scientific">Strombidinopsis acuminata</name>
    <dbReference type="NCBI Taxonomy" id="141414"/>
    <lineage>
        <taxon>Eukaryota</taxon>
        <taxon>Sar</taxon>
        <taxon>Alveolata</taxon>
        <taxon>Ciliophora</taxon>
        <taxon>Intramacronucleata</taxon>
        <taxon>Spirotrichea</taxon>
        <taxon>Choreotrichia</taxon>
        <taxon>Choreotrichida</taxon>
        <taxon>Strombidinopsidae</taxon>
        <taxon>Strombidinopsis</taxon>
    </lineage>
</organism>
<dbReference type="GO" id="GO:0004364">
    <property type="term" value="F:glutathione transferase activity"/>
    <property type="evidence" value="ECO:0007669"/>
    <property type="project" value="TreeGrafter"/>
</dbReference>
<dbReference type="InterPro" id="IPR010987">
    <property type="entry name" value="Glutathione-S-Trfase_C-like"/>
</dbReference>
<dbReference type="PANTHER" id="PTHR11571">
    <property type="entry name" value="GLUTATHIONE S-TRANSFERASE"/>
    <property type="match status" value="1"/>
</dbReference>
<dbReference type="PROSITE" id="PS50404">
    <property type="entry name" value="GST_NTER"/>
    <property type="match status" value="1"/>
</dbReference>
<dbReference type="SFLD" id="SFLDS00019">
    <property type="entry name" value="Glutathione_Transferase_(cytos"/>
    <property type="match status" value="1"/>
</dbReference>
<evidence type="ECO:0008006" key="4">
    <source>
        <dbReference type="Google" id="ProtNLM"/>
    </source>
</evidence>
<dbReference type="Pfam" id="PF02798">
    <property type="entry name" value="GST_N"/>
    <property type="match status" value="1"/>
</dbReference>
<dbReference type="Pfam" id="PF14497">
    <property type="entry name" value="GST_C_3"/>
    <property type="match status" value="1"/>
</dbReference>
<dbReference type="AlphaFoldDB" id="A0A7S3RIV8"/>
<name>A0A7S3RIV8_9SPIT</name>
<evidence type="ECO:0000259" key="1">
    <source>
        <dbReference type="PROSITE" id="PS50404"/>
    </source>
</evidence>
<dbReference type="SFLD" id="SFLDG00363">
    <property type="entry name" value="AMPS_(cytGST):_Alpha-__Mu-__Pi"/>
    <property type="match status" value="1"/>
</dbReference>
<dbReference type="Gene3D" id="3.40.30.10">
    <property type="entry name" value="Glutaredoxin"/>
    <property type="match status" value="1"/>
</dbReference>
<evidence type="ECO:0000259" key="2">
    <source>
        <dbReference type="PROSITE" id="PS50405"/>
    </source>
</evidence>
<dbReference type="InterPro" id="IPR050213">
    <property type="entry name" value="GST_superfamily"/>
</dbReference>
<dbReference type="GO" id="GO:0006749">
    <property type="term" value="P:glutathione metabolic process"/>
    <property type="evidence" value="ECO:0007669"/>
    <property type="project" value="TreeGrafter"/>
</dbReference>
<dbReference type="PROSITE" id="PS50405">
    <property type="entry name" value="GST_CTER"/>
    <property type="match status" value="1"/>
</dbReference>
<feature type="domain" description="GST C-terminal" evidence="2">
    <location>
        <begin position="83"/>
        <end position="202"/>
    </location>
</feature>
<dbReference type="InterPro" id="IPR004046">
    <property type="entry name" value="GST_C"/>
</dbReference>